<evidence type="ECO:0000313" key="3">
    <source>
        <dbReference type="Proteomes" id="UP000252519"/>
    </source>
</evidence>
<feature type="transmembrane region" description="Helical" evidence="1">
    <location>
        <begin position="80"/>
        <end position="100"/>
    </location>
</feature>
<dbReference type="Proteomes" id="UP000252519">
    <property type="component" value="Unassembled WGS sequence"/>
</dbReference>
<gene>
    <name evidence="2" type="ORF">ANCCAN_02341</name>
</gene>
<keyword evidence="1" id="KW-0812">Transmembrane</keyword>
<dbReference type="EMBL" id="JOJR01000012">
    <property type="protein sequence ID" value="RCN51671.1"/>
    <property type="molecule type" value="Genomic_DNA"/>
</dbReference>
<name>A0A368H4Y4_ANCCA</name>
<feature type="transmembrane region" description="Helical" evidence="1">
    <location>
        <begin position="37"/>
        <end position="59"/>
    </location>
</feature>
<dbReference type="InterPro" id="IPR019426">
    <property type="entry name" value="7TM_GPCR_serpentine_rcpt_Srv"/>
</dbReference>
<dbReference type="Pfam" id="PF10323">
    <property type="entry name" value="7TM_GPCR_Srv"/>
    <property type="match status" value="1"/>
</dbReference>
<keyword evidence="1" id="KW-1133">Transmembrane helix</keyword>
<reference evidence="2 3" key="1">
    <citation type="submission" date="2014-10" db="EMBL/GenBank/DDBJ databases">
        <title>Draft genome of the hookworm Ancylostoma caninum.</title>
        <authorList>
            <person name="Mitreva M."/>
        </authorList>
    </citation>
    <scope>NUCLEOTIDE SEQUENCE [LARGE SCALE GENOMIC DNA]</scope>
    <source>
        <strain evidence="2 3">Baltimore</strain>
    </source>
</reference>
<feature type="transmembrane region" description="Helical" evidence="1">
    <location>
        <begin position="12"/>
        <end position="31"/>
    </location>
</feature>
<organism evidence="2 3">
    <name type="scientific">Ancylostoma caninum</name>
    <name type="common">Dog hookworm</name>
    <dbReference type="NCBI Taxonomy" id="29170"/>
    <lineage>
        <taxon>Eukaryota</taxon>
        <taxon>Metazoa</taxon>
        <taxon>Ecdysozoa</taxon>
        <taxon>Nematoda</taxon>
        <taxon>Chromadorea</taxon>
        <taxon>Rhabditida</taxon>
        <taxon>Rhabditina</taxon>
        <taxon>Rhabditomorpha</taxon>
        <taxon>Strongyloidea</taxon>
        <taxon>Ancylostomatidae</taxon>
        <taxon>Ancylostomatinae</taxon>
        <taxon>Ancylostoma</taxon>
    </lineage>
</organism>
<dbReference type="AlphaFoldDB" id="A0A368H4Y4"/>
<evidence type="ECO:0008006" key="4">
    <source>
        <dbReference type="Google" id="ProtNLM"/>
    </source>
</evidence>
<protein>
    <recommendedName>
        <fullName evidence="4">Serpentine receptor class gamma</fullName>
    </recommendedName>
</protein>
<feature type="transmembrane region" description="Helical" evidence="1">
    <location>
        <begin position="207"/>
        <end position="227"/>
    </location>
</feature>
<keyword evidence="1" id="KW-0472">Membrane</keyword>
<accession>A0A368H4Y4</accession>
<evidence type="ECO:0000313" key="2">
    <source>
        <dbReference type="EMBL" id="RCN51671.1"/>
    </source>
</evidence>
<dbReference type="OrthoDB" id="5873371at2759"/>
<feature type="transmembrane region" description="Helical" evidence="1">
    <location>
        <begin position="161"/>
        <end position="178"/>
    </location>
</feature>
<feature type="transmembrane region" description="Helical" evidence="1">
    <location>
        <begin position="120"/>
        <end position="141"/>
    </location>
</feature>
<sequence length="259" mass="30260">MPSTISTIVDPLFVISVSAIIYYSYILYILATSKSYVFRSMFFRIFIFTGVFDITTIIAQEWIRADFKFGFARNFEYGTRLMMTLTGTNMLIHVFGTFLMSLNRYTASCKPKFHQKATRLMGALVVITFEIINIILIVFTFRSIRRQKKKFHRKMGQETSFVILTAINCPVNLLEAFYDLSFLFNFESSIIAWIQSQVRFSECQFDVYFLIMMTMNAYSILILSRALQLEILMRWKCSKYNSSRITSNNKPSNALFTIQ</sequence>
<proteinExistence type="predicted"/>
<evidence type="ECO:0000256" key="1">
    <source>
        <dbReference type="SAM" id="Phobius"/>
    </source>
</evidence>
<comment type="caution">
    <text evidence="2">The sequence shown here is derived from an EMBL/GenBank/DDBJ whole genome shotgun (WGS) entry which is preliminary data.</text>
</comment>
<keyword evidence="3" id="KW-1185">Reference proteome</keyword>